<dbReference type="EMBL" id="WWCL01000005">
    <property type="protein sequence ID" value="MYN47434.1"/>
    <property type="molecule type" value="Genomic_DNA"/>
</dbReference>
<dbReference type="Proteomes" id="UP000444316">
    <property type="component" value="Unassembled WGS sequence"/>
</dbReference>
<dbReference type="RefSeq" id="WP_161036843.1">
    <property type="nucleotide sequence ID" value="NZ_WWCL01000005.1"/>
</dbReference>
<name>A0A845I1G8_9BURK</name>
<keyword evidence="2" id="KW-1185">Reference proteome</keyword>
<accession>A0A845I1G8</accession>
<sequence>MTIDERLERTIGRVTTWQELNQLEKNIKDRNGIDASVEAALLKRSTQLGIDYVLHETGLVGAPLSEAEQKIIAAIGEYAAILRRSNKYPSLTLQQIKRLGLCDAAEVSVCRNKPTKGYEVLIDADLEDLSYERIVLDHPTEFSARAVWFSRRTLGLRNESEKPPAETHSDINIRTDQLLDWLMERAKSNGWIIPPFTNAEAATAIGLGALSTFGRVHGNIQSRIDFACYICDLPPLGCAATETFEKAWGQEGRTWSFSVDELQRAAQERVWSIDDFQRIKVQARELPGIAYLPWREALSNSEQRVRVWASRWAKAANSSSTTDQRHLYRFPAEILEEVVPLDWTVKSLA</sequence>
<comment type="caution">
    <text evidence="1">The sequence shown here is derived from an EMBL/GenBank/DDBJ whole genome shotgun (WGS) entry which is preliminary data.</text>
</comment>
<proteinExistence type="predicted"/>
<organism evidence="1 2">
    <name type="scientific">Duganella fentianensis</name>
    <dbReference type="NCBI Taxonomy" id="2692177"/>
    <lineage>
        <taxon>Bacteria</taxon>
        <taxon>Pseudomonadati</taxon>
        <taxon>Pseudomonadota</taxon>
        <taxon>Betaproteobacteria</taxon>
        <taxon>Burkholderiales</taxon>
        <taxon>Oxalobacteraceae</taxon>
        <taxon>Telluria group</taxon>
        <taxon>Duganella</taxon>
    </lineage>
</organism>
<reference evidence="1" key="1">
    <citation type="submission" date="2019-12" db="EMBL/GenBank/DDBJ databases">
        <title>Novel species isolated from a subtropical stream in China.</title>
        <authorList>
            <person name="Lu H."/>
        </authorList>
    </citation>
    <scope>NUCLEOTIDE SEQUENCE [LARGE SCALE GENOMIC DNA]</scope>
    <source>
        <strain evidence="1">FT93W</strain>
    </source>
</reference>
<evidence type="ECO:0000313" key="1">
    <source>
        <dbReference type="EMBL" id="MYN47434.1"/>
    </source>
</evidence>
<evidence type="ECO:0000313" key="2">
    <source>
        <dbReference type="Proteomes" id="UP000444316"/>
    </source>
</evidence>
<gene>
    <name evidence="1" type="ORF">GTP23_20525</name>
</gene>
<dbReference type="AlphaFoldDB" id="A0A845I1G8"/>
<protein>
    <submittedName>
        <fullName evidence="1">Uncharacterized protein</fullName>
    </submittedName>
</protein>